<accession>A0ABR7NSI2</accession>
<dbReference type="RefSeq" id="WP_215652882.1">
    <property type="nucleotide sequence ID" value="NZ_JACRTJ010000016.1"/>
</dbReference>
<sequence>MPYISPNVREKFNSLSPELQDVILSRGEDIQSIHDLIRILDKIVKEGEG</sequence>
<dbReference type="Proteomes" id="UP000647491">
    <property type="component" value="Unassembled WGS sequence"/>
</dbReference>
<name>A0ABR7NSI2_9FIRM</name>
<evidence type="ECO:0008006" key="3">
    <source>
        <dbReference type="Google" id="ProtNLM"/>
    </source>
</evidence>
<organism evidence="1 2">
    <name type="scientific">Enterocloster hominis</name>
    <name type="common">ex Liu et al. 2021</name>
    <dbReference type="NCBI Taxonomy" id="2763663"/>
    <lineage>
        <taxon>Bacteria</taxon>
        <taxon>Bacillati</taxon>
        <taxon>Bacillota</taxon>
        <taxon>Clostridia</taxon>
        <taxon>Lachnospirales</taxon>
        <taxon>Lachnospiraceae</taxon>
        <taxon>Enterocloster</taxon>
    </lineage>
</organism>
<dbReference type="EMBL" id="JACRTJ010000016">
    <property type="protein sequence ID" value="MBC8599080.1"/>
    <property type="molecule type" value="Genomic_DNA"/>
</dbReference>
<proteinExistence type="predicted"/>
<evidence type="ECO:0000313" key="1">
    <source>
        <dbReference type="EMBL" id="MBC8599080.1"/>
    </source>
</evidence>
<keyword evidence="2" id="KW-1185">Reference proteome</keyword>
<reference evidence="1 2" key="1">
    <citation type="submission" date="2020-08" db="EMBL/GenBank/DDBJ databases">
        <title>Genome public.</title>
        <authorList>
            <person name="Liu C."/>
            <person name="Sun Q."/>
        </authorList>
    </citation>
    <scope>NUCLEOTIDE SEQUENCE [LARGE SCALE GENOMIC DNA]</scope>
    <source>
        <strain evidence="1 2">BX10</strain>
    </source>
</reference>
<comment type="caution">
    <text evidence="1">The sequence shown here is derived from an EMBL/GenBank/DDBJ whole genome shotgun (WGS) entry which is preliminary data.</text>
</comment>
<protein>
    <recommendedName>
        <fullName evidence="3">Molecular chaperone GroEL</fullName>
    </recommendedName>
</protein>
<gene>
    <name evidence="1" type="ORF">H8708_07525</name>
</gene>
<evidence type="ECO:0000313" key="2">
    <source>
        <dbReference type="Proteomes" id="UP000647491"/>
    </source>
</evidence>